<reference evidence="21 22" key="1">
    <citation type="journal article" date="2014" name="PLoS Negl. Trop. Dis.">
        <title>Molecular characterization of human pathogenic bunyaviruses of the nyando and bwamba/pongola virus groups leads to the genetic identification of mojui dos campos and kaeng khoi virus.</title>
        <authorList>
            <person name="Groseth A."/>
            <person name="Mampilli V."/>
            <person name="Weisend C."/>
            <person name="Dahlstrom E."/>
            <person name="Porcella S.F."/>
            <person name="Russell B.J."/>
            <person name="Tesh R.B."/>
            <person name="Ebihara H."/>
        </authorList>
    </citation>
    <scope>NUCLEOTIDE SEQUENCE [LARGE SCALE GENOMIC DNA]</scope>
    <source>
        <strain evidence="21">BeAn276121</strain>
    </source>
</reference>
<evidence type="ECO:0000256" key="12">
    <source>
        <dbReference type="ARBA" id="ARBA00022989"/>
    </source>
</evidence>
<sequence>MMTVLVVLLLSGWIQATPLYDKCFSGTSAIKETVSTTGISNSCVRDDVSIIKTESTAFKNTTGVFATNKVYRKWTVEKWSECKPKLTIGGSINVFKIKPDLALEIESYSCTTDCTIDVDKDNAQIVLSTNGLNRYEVLGTTSQSGWFKTTASISLDHTCEHLKINCGVKSVQIHACFKHHMSCIRYLKSPILPKFMVVAFCENIELIILLTAILLLFTILNLIMKTYLCYLMIPIFIPISYLYGFIYMRITKMCKHCGLPSHPFSKCGTHCMCGSHYDTSDRMRLHRESGLCSGYKPLRSARVLCKAKSSAFTLSIICSVLLLSFVTPINGLLYTAKGLDNNTDIIEDYESLKYNYEILEATGFIITIDWIVITIMVIVILAVINIKLLYMSLFVFCKACGMYHLKMGLKARKGFTNRCNTCICGFNVYLGHFMHKTSIKCTKKLRVKTLKNLLILILFFILTERAIVSATNCFEESDISEECIIPLGDNECSNKLLPQIVNEIHEAKNLLDVDKPWLLSMPIGINDGIKFILNQKSSHSIYLSEYAFTKMHCSFYSGYNQLKGDSKLRWRNLFHPDVLHICEEGTQKICKCFTGLEYSNIESSKNDITTYYISKQNELNHDVNYLLELLCQTFPGTTCYYVRKQSRVKDVQKLNNLVVNLMKKITARNYINAYLFLLNTTLSVLNMSNWRPSSELMKSFKSFRTMSEYSRDTIKNAQRGVNFKTCSNAKVVDCISAISHNPIGTYLECTKSGSKFLLEHVKDRYYTNSNGEGLCFLDSYCYSKYLEITHEELMQAKGGLCRSESAKYTISTSVSRCQMVKSGSCTWTKDKDEHIKVFECSDGNYYEVGGDYTHSLGEEIGVYCFNKDCSKMSFNIAPEKLKDCKWDENAIKPHEILNHYHYSIESYYKSLMDKIGHNLEIHHYIPTKDLPHVKPNYQAITLKGNSIDDGFEDSYIEFDMQVGTGIAMGLNVMSPEKTKLFDIIVYIESASVHSSYQYLYSTGPTIGINLKHDEVCTGSCPTVIPHQNDWLTFSQERSSRWGCEEWGCLAINTGCLFGSCQDIIRKELSVYKKFSEEETSVNLCVILASNNYCHKIDSYTALISENIDAQFITTSVNTLPSIVAIKNHKVLKGQINDIGEFKRGCGSVQVTNKTIQGFGNPKFDYICHAAQRKDVVVRRCMDNFYESCQSLVPVDKYVITGDIYDKVLTDYSLKLGLLKVKLKLGDVLYKTALVDLNIEGTATCVGCIHCLENIVCEIKIEPDALYNCKIKSNCEPMYDTVSLSPKFKSYNIKLKCSSDPENMKISLCNKDIPVKFNKIKGSTNIEIKNADQSSYVREEDNKCETWLCKAYNEGIGIITKPIFDWIKEKGSWALLLISALIGLAVMVYVLLPCIKLIVNKLKAMDAIYKLENKIK</sequence>
<dbReference type="GO" id="GO:0055036">
    <property type="term" value="C:virion membrane"/>
    <property type="evidence" value="ECO:0007669"/>
    <property type="project" value="UniProtKB-SubCell"/>
</dbReference>
<dbReference type="Pfam" id="PF03557">
    <property type="entry name" value="Bunya_G1"/>
    <property type="match status" value="1"/>
</dbReference>
<keyword evidence="6 18" id="KW-0812">Transmembrane</keyword>
<dbReference type="Pfam" id="PF03563">
    <property type="entry name" value="Bunya_G2"/>
    <property type="match status" value="1"/>
</dbReference>
<evidence type="ECO:0000256" key="4">
    <source>
        <dbReference type="ARBA" id="ARBA00015294"/>
    </source>
</evidence>
<feature type="domain" description="Bunyavirus glycoprotein G2" evidence="20">
    <location>
        <begin position="22"/>
        <end position="302"/>
    </location>
</feature>
<name>A0A088MJ16_9VIRU</name>
<keyword evidence="5" id="KW-0945">Host-virus interaction</keyword>
<evidence type="ECO:0000313" key="21">
    <source>
        <dbReference type="EMBL" id="AIN37034.1"/>
    </source>
</evidence>
<accession>A0A088MJ16</accession>
<evidence type="ECO:0000259" key="19">
    <source>
        <dbReference type="Pfam" id="PF03557"/>
    </source>
</evidence>
<keyword evidence="14" id="KW-0325">Glycoprotein</keyword>
<dbReference type="GO" id="GO:0044003">
    <property type="term" value="P:symbiont-mediated perturbation of host process"/>
    <property type="evidence" value="ECO:0007669"/>
    <property type="project" value="InterPro"/>
</dbReference>
<keyword evidence="13 18" id="KW-0472">Membrane</keyword>
<evidence type="ECO:0000256" key="2">
    <source>
        <dbReference type="ARBA" id="ARBA00004252"/>
    </source>
</evidence>
<evidence type="ECO:0000259" key="20">
    <source>
        <dbReference type="Pfam" id="PF03563"/>
    </source>
</evidence>
<comment type="subcellular location">
    <subcellularLocation>
        <location evidence="2">Host Golgi apparatus membrane</location>
        <topology evidence="2">Multi-pass membrane protein</topology>
    </subcellularLocation>
    <subcellularLocation>
        <location evidence="3">Host endoplasmic reticulum membrane</location>
    </subcellularLocation>
    <subcellularLocation>
        <location evidence="1">Virion membrane</location>
    </subcellularLocation>
</comment>
<keyword evidence="9" id="KW-1040">Host Golgi apparatus</keyword>
<dbReference type="EMBL" id="KJ867201">
    <property type="protein sequence ID" value="AIN37034.1"/>
    <property type="molecule type" value="Viral_cRNA"/>
</dbReference>
<proteinExistence type="predicted"/>
<dbReference type="GO" id="GO:0019062">
    <property type="term" value="P:virion attachment to host cell"/>
    <property type="evidence" value="ECO:0007669"/>
    <property type="project" value="UniProtKB-KW"/>
</dbReference>
<evidence type="ECO:0000256" key="18">
    <source>
        <dbReference type="SAM" id="Phobius"/>
    </source>
</evidence>
<evidence type="ECO:0000313" key="22">
    <source>
        <dbReference type="Proteomes" id="UP000139471"/>
    </source>
</evidence>
<evidence type="ECO:0000256" key="14">
    <source>
        <dbReference type="ARBA" id="ARBA00023180"/>
    </source>
</evidence>
<keyword evidence="7" id="KW-0732">Signal</keyword>
<keyword evidence="8" id="KW-1161">Viral attachment to host cell</keyword>
<evidence type="ECO:0000256" key="6">
    <source>
        <dbReference type="ARBA" id="ARBA00022692"/>
    </source>
</evidence>
<protein>
    <recommendedName>
        <fullName evidence="4">Envelopment polyprotein</fullName>
    </recommendedName>
    <alternativeName>
        <fullName evidence="17">M polyprotein</fullName>
    </alternativeName>
</protein>
<evidence type="ECO:0000256" key="17">
    <source>
        <dbReference type="ARBA" id="ARBA00031199"/>
    </source>
</evidence>
<dbReference type="GO" id="GO:0044167">
    <property type="term" value="C:host cell endoplasmic reticulum membrane"/>
    <property type="evidence" value="ECO:0007669"/>
    <property type="project" value="UniProtKB-SubCell"/>
</dbReference>
<evidence type="ECO:0000256" key="8">
    <source>
        <dbReference type="ARBA" id="ARBA00022804"/>
    </source>
</evidence>
<feature type="domain" description="Bunyavirus glycoprotein G1" evidence="19">
    <location>
        <begin position="502"/>
        <end position="1354"/>
    </location>
</feature>
<dbReference type="NCBIfam" id="TIGR04210">
    <property type="entry name" value="bunya_NSm"/>
    <property type="match status" value="1"/>
</dbReference>
<keyword evidence="16" id="KW-1160">Virus entry into host cell</keyword>
<dbReference type="GO" id="GO:0046718">
    <property type="term" value="P:symbiont entry into host cell"/>
    <property type="evidence" value="ECO:0007669"/>
    <property type="project" value="UniProtKB-KW"/>
</dbReference>
<evidence type="ECO:0000256" key="3">
    <source>
        <dbReference type="ARBA" id="ARBA00004625"/>
    </source>
</evidence>
<dbReference type="InterPro" id="IPR005168">
    <property type="entry name" value="Bunya_G2"/>
</dbReference>
<evidence type="ECO:0000256" key="16">
    <source>
        <dbReference type="ARBA" id="ARBA00023296"/>
    </source>
</evidence>
<keyword evidence="11" id="KW-1043">Host membrane</keyword>
<evidence type="ECO:0000256" key="11">
    <source>
        <dbReference type="ARBA" id="ARBA00022870"/>
    </source>
</evidence>
<feature type="transmembrane region" description="Helical" evidence="18">
    <location>
        <begin position="361"/>
        <end position="382"/>
    </location>
</feature>
<organism evidence="21 22">
    <name type="scientific">Mojui dos Campos virus</name>
    <dbReference type="NCBI Taxonomy" id="1543245"/>
    <lineage>
        <taxon>Viruses</taxon>
        <taxon>Riboviria</taxon>
        <taxon>Orthornavirae</taxon>
        <taxon>Negarnaviricota</taxon>
        <taxon>Polyploviricotina</taxon>
        <taxon>Bunyaviricetes</taxon>
        <taxon>Elliovirales</taxon>
        <taxon>Peribunyaviridae</taxon>
        <taxon>Orthobunyavirus</taxon>
        <taxon>Orthobunyavirus nyandoense</taxon>
    </lineage>
</organism>
<feature type="transmembrane region" description="Helical" evidence="18">
    <location>
        <begin position="1372"/>
        <end position="1394"/>
    </location>
</feature>
<feature type="transmembrane region" description="Helical" evidence="18">
    <location>
        <begin position="227"/>
        <end position="246"/>
    </location>
</feature>
<evidence type="ECO:0000256" key="1">
    <source>
        <dbReference type="ARBA" id="ARBA00004182"/>
    </source>
</evidence>
<evidence type="ECO:0000256" key="7">
    <source>
        <dbReference type="ARBA" id="ARBA00022729"/>
    </source>
</evidence>
<dbReference type="GO" id="GO:0044178">
    <property type="term" value="C:host cell Golgi membrane"/>
    <property type="evidence" value="ECO:0007669"/>
    <property type="project" value="UniProtKB-SubCell"/>
</dbReference>
<dbReference type="InterPro" id="IPR005167">
    <property type="entry name" value="Bunya_G1"/>
</dbReference>
<evidence type="ECO:0000256" key="5">
    <source>
        <dbReference type="ARBA" id="ARBA00022581"/>
    </source>
</evidence>
<keyword evidence="10" id="KW-0946">Virion</keyword>
<dbReference type="InterPro" id="IPR026400">
    <property type="entry name" value="Bunya_nonstruc_pro_NSm"/>
</dbReference>
<dbReference type="Proteomes" id="UP000139471">
    <property type="component" value="Genome"/>
</dbReference>
<evidence type="ECO:0000256" key="15">
    <source>
        <dbReference type="ARBA" id="ARBA00023184"/>
    </source>
</evidence>
<feature type="transmembrane region" description="Helical" evidence="18">
    <location>
        <begin position="195"/>
        <end position="220"/>
    </location>
</feature>
<evidence type="ECO:0000256" key="9">
    <source>
        <dbReference type="ARBA" id="ARBA00022812"/>
    </source>
</evidence>
<feature type="transmembrane region" description="Helical" evidence="18">
    <location>
        <begin position="311"/>
        <end position="333"/>
    </location>
</feature>
<evidence type="ECO:0000256" key="13">
    <source>
        <dbReference type="ARBA" id="ARBA00023136"/>
    </source>
</evidence>
<evidence type="ECO:0000256" key="10">
    <source>
        <dbReference type="ARBA" id="ARBA00022844"/>
    </source>
</evidence>
<keyword evidence="12 18" id="KW-1133">Transmembrane helix</keyword>
<keyword evidence="15" id="KW-1038">Host endoplasmic reticulum</keyword>